<comment type="caution">
    <text evidence="2">The sequence shown here is derived from an EMBL/GenBank/DDBJ whole genome shotgun (WGS) entry which is preliminary data.</text>
</comment>
<proteinExistence type="predicted"/>
<dbReference type="GeneID" id="63797615"/>
<evidence type="ECO:0000313" key="3">
    <source>
        <dbReference type="Proteomes" id="UP000249363"/>
    </source>
</evidence>
<dbReference type="EMBL" id="MIKG01000019">
    <property type="protein sequence ID" value="RAO72389.1"/>
    <property type="molecule type" value="Genomic_DNA"/>
</dbReference>
<organism evidence="2 3">
    <name type="scientific">Talaromyces amestolkiae</name>
    <dbReference type="NCBI Taxonomy" id="1196081"/>
    <lineage>
        <taxon>Eukaryota</taxon>
        <taxon>Fungi</taxon>
        <taxon>Dikarya</taxon>
        <taxon>Ascomycota</taxon>
        <taxon>Pezizomycotina</taxon>
        <taxon>Eurotiomycetes</taxon>
        <taxon>Eurotiomycetidae</taxon>
        <taxon>Eurotiales</taxon>
        <taxon>Trichocomaceae</taxon>
        <taxon>Talaromyces</taxon>
        <taxon>Talaromyces sect. Talaromyces</taxon>
    </lineage>
</organism>
<gene>
    <name evidence="2" type="ORF">BHQ10_008401</name>
</gene>
<sequence>MEQPTHIIDPDGEVMIVLSNANAPFASEAYITEKKVEKDEDEDEDEDYDKSTEFGMSEMATSASGVRHNEQNNDKKSDLPRFCIQVSAKHLTSASPLFKKAFTSSWKESITFLQKGSVEIITGDWDIEAFLILLRIMHCQFNQMPRKLTVEMLAKVAFIADYFECKDVMGLFMNIWVEALDERLPGIYCRDLVLWLWISWAFRYEKRFHMITATAMSHSNGVISNFGLPIPDRVIESMNRHRHEGIEEIVDLLHEKHEALLDGKLGCGFECSSIMYGALTKELKSHAMLSPRPSRPFQGLNYSQLVKHDVNLERVYVAPTNALDSAAQKRGQGLDRQCRMMCTADTDGIGGRGRLGGHGADVYVQGRSFAGGM</sequence>
<dbReference type="AlphaFoldDB" id="A0A364L9D1"/>
<dbReference type="OrthoDB" id="5326346at2759"/>
<dbReference type="Proteomes" id="UP000249363">
    <property type="component" value="Unassembled WGS sequence"/>
</dbReference>
<dbReference type="Gene3D" id="3.30.710.10">
    <property type="entry name" value="Potassium Channel Kv1.1, Chain A"/>
    <property type="match status" value="1"/>
</dbReference>
<evidence type="ECO:0000256" key="1">
    <source>
        <dbReference type="SAM" id="MobiDB-lite"/>
    </source>
</evidence>
<reference evidence="2 3" key="1">
    <citation type="journal article" date="2017" name="Biotechnol. Biofuels">
        <title>Differential beta-glucosidase expression as a function of carbon source availability in Talaromyces amestolkiae: a genomic and proteomic approach.</title>
        <authorList>
            <person name="de Eugenio L.I."/>
            <person name="Mendez-Liter J.A."/>
            <person name="Nieto-Dominguez M."/>
            <person name="Alonso L."/>
            <person name="Gil-Munoz J."/>
            <person name="Barriuso J."/>
            <person name="Prieto A."/>
            <person name="Martinez M.J."/>
        </authorList>
    </citation>
    <scope>NUCLEOTIDE SEQUENCE [LARGE SCALE GENOMIC DNA]</scope>
    <source>
        <strain evidence="2 3">CIB</strain>
    </source>
</reference>
<dbReference type="RefSeq" id="XP_040736903.1">
    <property type="nucleotide sequence ID" value="XM_040881203.1"/>
</dbReference>
<accession>A0A364L9D1</accession>
<evidence type="ECO:0000313" key="2">
    <source>
        <dbReference type="EMBL" id="RAO72389.1"/>
    </source>
</evidence>
<protein>
    <submittedName>
        <fullName evidence="2">Uncharacterized protein</fullName>
    </submittedName>
</protein>
<keyword evidence="3" id="KW-1185">Reference proteome</keyword>
<dbReference type="STRING" id="1196081.A0A364L9D1"/>
<feature type="region of interest" description="Disordered" evidence="1">
    <location>
        <begin position="31"/>
        <end position="53"/>
    </location>
</feature>
<dbReference type="SUPFAM" id="SSF54695">
    <property type="entry name" value="POZ domain"/>
    <property type="match status" value="1"/>
</dbReference>
<dbReference type="InterPro" id="IPR011333">
    <property type="entry name" value="SKP1/BTB/POZ_sf"/>
</dbReference>
<name>A0A364L9D1_TALAM</name>
<feature type="compositionally biased region" description="Acidic residues" evidence="1">
    <location>
        <begin position="39"/>
        <end position="48"/>
    </location>
</feature>